<proteinExistence type="predicted"/>
<feature type="compositionally biased region" description="Basic and acidic residues" evidence="1">
    <location>
        <begin position="45"/>
        <end position="61"/>
    </location>
</feature>
<protein>
    <submittedName>
        <fullName evidence="2">Uncharacterized protein</fullName>
    </submittedName>
</protein>
<dbReference type="AlphaFoldDB" id="A0A330GR63"/>
<reference evidence="2 3" key="1">
    <citation type="submission" date="2018-07" db="EMBL/GenBank/DDBJ databases">
        <title>Diversity of Mesorhizobium strains in Brazil.</title>
        <authorList>
            <person name="Helene L.C.F."/>
            <person name="Dall'Agnol R."/>
            <person name="Delamuta J.R.M."/>
            <person name="Hungria M."/>
        </authorList>
    </citation>
    <scope>NUCLEOTIDE SEQUENCE [LARGE SCALE GENOMIC DNA]</scope>
    <source>
        <strain evidence="2 3">CNPSo 3140</strain>
    </source>
</reference>
<feature type="region of interest" description="Disordered" evidence="1">
    <location>
        <begin position="40"/>
        <end position="61"/>
    </location>
</feature>
<dbReference type="EMBL" id="QMBQ01000007">
    <property type="protein sequence ID" value="RAZ73906.1"/>
    <property type="molecule type" value="Genomic_DNA"/>
</dbReference>
<dbReference type="Proteomes" id="UP000251956">
    <property type="component" value="Unassembled WGS sequence"/>
</dbReference>
<accession>A0A330GR63</accession>
<evidence type="ECO:0000313" key="3">
    <source>
        <dbReference type="Proteomes" id="UP000251956"/>
    </source>
</evidence>
<sequence>MLQISPDSKSLDTPEDDGSMSAGKTVNRLSDIFDFHCMSPGSAQRFRDNDMHQNKDLKRVA</sequence>
<feature type="region of interest" description="Disordered" evidence="1">
    <location>
        <begin position="1"/>
        <end position="24"/>
    </location>
</feature>
<keyword evidence="3" id="KW-1185">Reference proteome</keyword>
<evidence type="ECO:0000256" key="1">
    <source>
        <dbReference type="SAM" id="MobiDB-lite"/>
    </source>
</evidence>
<name>A0A330GR63_9HYPH</name>
<comment type="caution">
    <text evidence="2">The sequence shown here is derived from an EMBL/GenBank/DDBJ whole genome shotgun (WGS) entry which is preliminary data.</text>
</comment>
<organism evidence="2 3">
    <name type="scientific">Mesorhizobium atlanticum</name>
    <dbReference type="NCBI Taxonomy" id="2233532"/>
    <lineage>
        <taxon>Bacteria</taxon>
        <taxon>Pseudomonadati</taxon>
        <taxon>Pseudomonadota</taxon>
        <taxon>Alphaproteobacteria</taxon>
        <taxon>Hyphomicrobiales</taxon>
        <taxon>Phyllobacteriaceae</taxon>
        <taxon>Mesorhizobium</taxon>
    </lineage>
</organism>
<evidence type="ECO:0000313" key="2">
    <source>
        <dbReference type="EMBL" id="RAZ73906.1"/>
    </source>
</evidence>
<gene>
    <name evidence="2" type="ORF">DPM35_24010</name>
</gene>